<dbReference type="Proteomes" id="UP001213721">
    <property type="component" value="Plasmid pK520-TEM"/>
</dbReference>
<evidence type="ECO:0000313" key="2">
    <source>
        <dbReference type="EMBL" id="WED79442.1"/>
    </source>
</evidence>
<dbReference type="PANTHER" id="PTHR11102:SF160">
    <property type="entry name" value="ERAD-ASSOCIATED E3 UBIQUITIN-PROTEIN LIGASE COMPONENT HRD3"/>
    <property type="match status" value="1"/>
</dbReference>
<dbReference type="AlphaFoldDB" id="A0AAX3P1G8"/>
<dbReference type="PANTHER" id="PTHR11102">
    <property type="entry name" value="SEL-1-LIKE PROTEIN"/>
    <property type="match status" value="1"/>
</dbReference>
<feature type="chain" id="PRO_5043769046" evidence="1">
    <location>
        <begin position="22"/>
        <end position="149"/>
    </location>
</feature>
<sequence>MKKEILALLVVVACWGSTLQANDWKNAPISEVQKAAEQGLAEAQIVLGLMYARGEGVAQDDKQAVVWTRKAAEQGDAKAQLLLGAMYFDGRGVAQDYKLAYVWSSVSAANGDVEAATKRDLFAKRLSPAVLAEAQALAGQYVELYQPKQ</sequence>
<accession>A0AAX3P1G8</accession>
<keyword evidence="1" id="KW-0732">Signal</keyword>
<dbReference type="SUPFAM" id="SSF81901">
    <property type="entry name" value="HCP-like"/>
    <property type="match status" value="1"/>
</dbReference>
<protein>
    <submittedName>
        <fullName evidence="2">Tetratricopeptide repeat protein</fullName>
    </submittedName>
</protein>
<dbReference type="EMBL" id="CP118992">
    <property type="protein sequence ID" value="WED79442.1"/>
    <property type="molecule type" value="Genomic_DNA"/>
</dbReference>
<dbReference type="Pfam" id="PF08238">
    <property type="entry name" value="Sel1"/>
    <property type="match status" value="2"/>
</dbReference>
<evidence type="ECO:0000256" key="1">
    <source>
        <dbReference type="SAM" id="SignalP"/>
    </source>
</evidence>
<evidence type="ECO:0000313" key="3">
    <source>
        <dbReference type="Proteomes" id="UP001213721"/>
    </source>
</evidence>
<dbReference type="InterPro" id="IPR006597">
    <property type="entry name" value="Sel1-like"/>
</dbReference>
<proteinExistence type="predicted"/>
<feature type="signal peptide" evidence="1">
    <location>
        <begin position="1"/>
        <end position="21"/>
    </location>
</feature>
<dbReference type="SMART" id="SM00671">
    <property type="entry name" value="SEL1"/>
    <property type="match status" value="2"/>
</dbReference>
<geneLocation type="plasmid" evidence="2 3">
    <name>pK520-TEM</name>
</geneLocation>
<keyword evidence="2" id="KW-0614">Plasmid</keyword>
<dbReference type="InterPro" id="IPR011990">
    <property type="entry name" value="TPR-like_helical_dom_sf"/>
</dbReference>
<dbReference type="InterPro" id="IPR050767">
    <property type="entry name" value="Sel1_AlgK"/>
</dbReference>
<organism evidence="2 3">
    <name type="scientific">Aeromonas allosaccharophila</name>
    <dbReference type="NCBI Taxonomy" id="656"/>
    <lineage>
        <taxon>Bacteria</taxon>
        <taxon>Pseudomonadati</taxon>
        <taxon>Pseudomonadota</taxon>
        <taxon>Gammaproteobacteria</taxon>
        <taxon>Aeromonadales</taxon>
        <taxon>Aeromonadaceae</taxon>
        <taxon>Aeromonas</taxon>
    </lineage>
</organism>
<gene>
    <name evidence="2" type="ORF">PYU98_25635</name>
</gene>
<reference evidence="2" key="1">
    <citation type="submission" date="2023-02" db="EMBL/GenBank/DDBJ databases">
        <title>The sequence of Aeromonas allosaccharophila K520.</title>
        <authorList>
            <person name="Luo X."/>
        </authorList>
    </citation>
    <scope>NUCLEOTIDE SEQUENCE</scope>
    <source>
        <strain evidence="2">K520</strain>
        <plasmid evidence="2">pK520-TEM</plasmid>
    </source>
</reference>
<name>A0AAX3P1G8_9GAMM</name>
<dbReference type="RefSeq" id="WP_275058455.1">
    <property type="nucleotide sequence ID" value="NZ_CP118992.1"/>
</dbReference>
<dbReference type="Gene3D" id="1.25.40.10">
    <property type="entry name" value="Tetratricopeptide repeat domain"/>
    <property type="match status" value="1"/>
</dbReference>